<dbReference type="CDD" id="cd02205">
    <property type="entry name" value="CBS_pair_SF"/>
    <property type="match status" value="1"/>
</dbReference>
<evidence type="ECO:0000259" key="2">
    <source>
        <dbReference type="PROSITE" id="PS51371"/>
    </source>
</evidence>
<reference evidence="3 4" key="1">
    <citation type="journal article" date="2014" name="Genome Announc.">
        <title>Complete Genome Sequence of Sterol-Transforming Mycobacterium neoaurum Strain VKM Ac-1815D.</title>
        <authorList>
            <person name="Shtratnikova V.Y."/>
            <person name="Bragin E.Y."/>
            <person name="Dovbnya D.V."/>
            <person name="Pekov Y.A."/>
            <person name="Schelkunov M.I."/>
            <person name="Strizhov N."/>
            <person name="Ivashina T.V."/>
            <person name="Ashapkin V.V."/>
            <person name="Donova M.V."/>
        </authorList>
    </citation>
    <scope>NUCLEOTIDE SEQUENCE [LARGE SCALE GENOMIC DNA]</scope>
    <source>
        <strain evidence="3 4">VKM Ac-1815D</strain>
    </source>
</reference>
<dbReference type="Pfam" id="PF00571">
    <property type="entry name" value="CBS"/>
    <property type="match status" value="1"/>
</dbReference>
<organism evidence="3 4">
    <name type="scientific">Mycolicibacterium neoaurum VKM Ac-1815D</name>
    <dbReference type="NCBI Taxonomy" id="700508"/>
    <lineage>
        <taxon>Bacteria</taxon>
        <taxon>Bacillati</taxon>
        <taxon>Actinomycetota</taxon>
        <taxon>Actinomycetes</taxon>
        <taxon>Mycobacteriales</taxon>
        <taxon>Mycobacteriaceae</taxon>
        <taxon>Mycolicibacterium</taxon>
    </lineage>
</organism>
<dbReference type="SUPFAM" id="SSF54631">
    <property type="entry name" value="CBS-domain pair"/>
    <property type="match status" value="1"/>
</dbReference>
<dbReference type="PROSITE" id="PS51371">
    <property type="entry name" value="CBS"/>
    <property type="match status" value="1"/>
</dbReference>
<protein>
    <recommendedName>
        <fullName evidence="2">CBS domain-containing protein</fullName>
    </recommendedName>
</protein>
<keyword evidence="1" id="KW-0129">CBS domain</keyword>
<evidence type="ECO:0000256" key="1">
    <source>
        <dbReference type="PROSITE-ProRule" id="PRU00703"/>
    </source>
</evidence>
<dbReference type="Gene3D" id="3.10.580.10">
    <property type="entry name" value="CBS-domain"/>
    <property type="match status" value="1"/>
</dbReference>
<dbReference type="KEGG" id="mne:D174_09810"/>
<dbReference type="eggNOG" id="COG0517">
    <property type="taxonomic scope" value="Bacteria"/>
</dbReference>
<dbReference type="InterPro" id="IPR000644">
    <property type="entry name" value="CBS_dom"/>
</dbReference>
<name>V5XHI7_MYCNE</name>
<dbReference type="EMBL" id="CP006936">
    <property type="protein sequence ID" value="AHC27905.1"/>
    <property type="molecule type" value="Genomic_DNA"/>
</dbReference>
<gene>
    <name evidence="3" type="ORF">D174_09810</name>
</gene>
<dbReference type="Proteomes" id="UP000018763">
    <property type="component" value="Chromosome"/>
</dbReference>
<proteinExistence type="predicted"/>
<evidence type="ECO:0000313" key="4">
    <source>
        <dbReference type="Proteomes" id="UP000018763"/>
    </source>
</evidence>
<evidence type="ECO:0000313" key="3">
    <source>
        <dbReference type="EMBL" id="AHC27905.1"/>
    </source>
</evidence>
<dbReference type="AlphaFoldDB" id="V5XHI7"/>
<keyword evidence="4" id="KW-1185">Reference proteome</keyword>
<feature type="domain" description="CBS" evidence="2">
    <location>
        <begin position="136"/>
        <end position="194"/>
    </location>
</feature>
<dbReference type="HOGENOM" id="CLU_793886_0_0_11"/>
<accession>V5XHI7</accession>
<sequence length="365" mass="40893">MEKSRDAMIAPVRSERNVRCCRGYELRGCDQLSENDIDEQMDLDGRAKVGAFLDTVKPKQPKSISVRKFLGFWGYQKRGASIVRLINRELTRRGLTASPDIALADYYGSIEISYLSDLAEHPEVEVAWFVSSLLDPERDLISVGPEASLSTVETLMVMHDFSQIPVMNASHRKLYGSVTWKSIARWNGDKSQATARQVMEKDGQTARSSDGLLLHINRIIENDFLYIEDPTGVYVGILTATDLAEGFHATAGSFIKIGEIENRLRALVSQLPLSAIQTAAESTHATRLIETAADLSFGQYVAVLGKDDNWNQLALPFDRKTVVENLREVNAVRNDVMHFRPTDLDSQDVEAIDKCLNWLRLVDKC</sequence>
<dbReference type="InterPro" id="IPR046342">
    <property type="entry name" value="CBS_dom_sf"/>
</dbReference>